<dbReference type="InterPro" id="IPR036855">
    <property type="entry name" value="Znf_CCCH_sf"/>
</dbReference>
<feature type="compositionally biased region" description="Polar residues" evidence="5">
    <location>
        <begin position="119"/>
        <end position="136"/>
    </location>
</feature>
<feature type="compositionally biased region" description="Polar residues" evidence="5">
    <location>
        <begin position="15"/>
        <end position="33"/>
    </location>
</feature>
<reference evidence="7 8" key="1">
    <citation type="submission" date="2017-03" db="EMBL/GenBank/DDBJ databases">
        <title>Genome Survey of Euroglyphus maynei.</title>
        <authorList>
            <person name="Arlian L.G."/>
            <person name="Morgan M.S."/>
            <person name="Rider S.D."/>
        </authorList>
    </citation>
    <scope>NUCLEOTIDE SEQUENCE [LARGE SCALE GENOMIC DNA]</scope>
    <source>
        <strain evidence="7">Arlian Lab</strain>
        <tissue evidence="7">Whole body</tissue>
    </source>
</reference>
<feature type="non-terminal residue" evidence="7">
    <location>
        <position position="1"/>
    </location>
</feature>
<evidence type="ECO:0000313" key="7">
    <source>
        <dbReference type="EMBL" id="OTF74180.1"/>
    </source>
</evidence>
<protein>
    <recommendedName>
        <fullName evidence="6">C3H1-type domain-containing protein</fullName>
    </recommendedName>
</protein>
<keyword evidence="8" id="KW-1185">Reference proteome</keyword>
<feature type="compositionally biased region" description="Polar residues" evidence="5">
    <location>
        <begin position="90"/>
        <end position="99"/>
    </location>
</feature>
<gene>
    <name evidence="7" type="ORF">BLA29_008601</name>
</gene>
<dbReference type="Gene3D" id="4.10.1000.10">
    <property type="entry name" value="Zinc finger, CCCH-type"/>
    <property type="match status" value="1"/>
</dbReference>
<evidence type="ECO:0000256" key="2">
    <source>
        <dbReference type="ARBA" id="ARBA00022771"/>
    </source>
</evidence>
<keyword evidence="2 4" id="KW-0863">Zinc-finger</keyword>
<dbReference type="InterPro" id="IPR000571">
    <property type="entry name" value="Znf_CCCH"/>
</dbReference>
<evidence type="ECO:0000256" key="1">
    <source>
        <dbReference type="ARBA" id="ARBA00022723"/>
    </source>
</evidence>
<evidence type="ECO:0000313" key="8">
    <source>
        <dbReference type="Proteomes" id="UP000194236"/>
    </source>
</evidence>
<evidence type="ECO:0000256" key="3">
    <source>
        <dbReference type="ARBA" id="ARBA00022833"/>
    </source>
</evidence>
<dbReference type="Pfam" id="PF00642">
    <property type="entry name" value="zf-CCCH"/>
    <property type="match status" value="1"/>
</dbReference>
<dbReference type="SUPFAM" id="SSF90229">
    <property type="entry name" value="CCCH zinc finger"/>
    <property type="match status" value="1"/>
</dbReference>
<feature type="region of interest" description="Disordered" evidence="5">
    <location>
        <begin position="1"/>
        <end position="197"/>
    </location>
</feature>
<dbReference type="EMBL" id="MUJZ01048292">
    <property type="protein sequence ID" value="OTF74180.1"/>
    <property type="molecule type" value="Genomic_DNA"/>
</dbReference>
<feature type="compositionally biased region" description="Pro residues" evidence="5">
    <location>
        <begin position="158"/>
        <end position="167"/>
    </location>
</feature>
<evidence type="ECO:0000256" key="4">
    <source>
        <dbReference type="PROSITE-ProRule" id="PRU00723"/>
    </source>
</evidence>
<dbReference type="Proteomes" id="UP000194236">
    <property type="component" value="Unassembled WGS sequence"/>
</dbReference>
<comment type="caution">
    <text evidence="7">The sequence shown here is derived from an EMBL/GenBank/DDBJ whole genome shotgun (WGS) entry which is preliminary data.</text>
</comment>
<keyword evidence="1 4" id="KW-0479">Metal-binding</keyword>
<proteinExistence type="predicted"/>
<keyword evidence="3 4" id="KW-0862">Zinc</keyword>
<dbReference type="AlphaFoldDB" id="A0A1Y3B064"/>
<evidence type="ECO:0000259" key="6">
    <source>
        <dbReference type="PROSITE" id="PS50103"/>
    </source>
</evidence>
<dbReference type="GO" id="GO:0008270">
    <property type="term" value="F:zinc ion binding"/>
    <property type="evidence" value="ECO:0007669"/>
    <property type="project" value="UniProtKB-KW"/>
</dbReference>
<feature type="zinc finger region" description="C3H1-type" evidence="4">
    <location>
        <begin position="204"/>
        <end position="227"/>
    </location>
</feature>
<feature type="compositionally biased region" description="Low complexity" evidence="5">
    <location>
        <begin position="168"/>
        <end position="195"/>
    </location>
</feature>
<sequence length="235" mass="26082">SGEQSYLPPPPPSQTLPFTHQQPIGSQQSNYNAGSLPYQPNLPSNNFNDNNIVGPPPLPNHQPFDHQPPNNNFNNDYNNSYRQPLPPVFNPTSPYSDFSNVPPPPPNNNNYGAGPPPQFSNNNQSFGPPPIQSNDNYWPEPNFANNANSNNNNHLNPNYPPGGPPPQSYHQGPPQNGPRMFRPRGPGARGPRFFPRGGGGGGDICRFFFKTGKCKFENRCNYSHVMDQQKPPIRF</sequence>
<accession>A0A1Y3B064</accession>
<name>A0A1Y3B064_EURMA</name>
<feature type="domain" description="C3H1-type" evidence="6">
    <location>
        <begin position="204"/>
        <end position="227"/>
    </location>
</feature>
<feature type="compositionally biased region" description="Low complexity" evidence="5">
    <location>
        <begin position="61"/>
        <end position="79"/>
    </location>
</feature>
<feature type="compositionally biased region" description="Low complexity" evidence="5">
    <location>
        <begin position="139"/>
        <end position="157"/>
    </location>
</feature>
<organism evidence="7 8">
    <name type="scientific">Euroglyphus maynei</name>
    <name type="common">Mayne's house dust mite</name>
    <dbReference type="NCBI Taxonomy" id="6958"/>
    <lineage>
        <taxon>Eukaryota</taxon>
        <taxon>Metazoa</taxon>
        <taxon>Ecdysozoa</taxon>
        <taxon>Arthropoda</taxon>
        <taxon>Chelicerata</taxon>
        <taxon>Arachnida</taxon>
        <taxon>Acari</taxon>
        <taxon>Acariformes</taxon>
        <taxon>Sarcoptiformes</taxon>
        <taxon>Astigmata</taxon>
        <taxon>Psoroptidia</taxon>
        <taxon>Analgoidea</taxon>
        <taxon>Pyroglyphidae</taxon>
        <taxon>Pyroglyphinae</taxon>
        <taxon>Euroglyphus</taxon>
    </lineage>
</organism>
<evidence type="ECO:0000256" key="5">
    <source>
        <dbReference type="SAM" id="MobiDB-lite"/>
    </source>
</evidence>
<feature type="compositionally biased region" description="Low complexity" evidence="5">
    <location>
        <begin position="41"/>
        <end position="51"/>
    </location>
</feature>
<dbReference type="PROSITE" id="PS50103">
    <property type="entry name" value="ZF_C3H1"/>
    <property type="match status" value="1"/>
</dbReference>